<organism evidence="1 2">
    <name type="scientific">Odynerus spinipes</name>
    <dbReference type="NCBI Taxonomy" id="1348599"/>
    <lineage>
        <taxon>Eukaryota</taxon>
        <taxon>Metazoa</taxon>
        <taxon>Ecdysozoa</taxon>
        <taxon>Arthropoda</taxon>
        <taxon>Hexapoda</taxon>
        <taxon>Insecta</taxon>
        <taxon>Pterygota</taxon>
        <taxon>Neoptera</taxon>
        <taxon>Endopterygota</taxon>
        <taxon>Hymenoptera</taxon>
        <taxon>Apocrita</taxon>
        <taxon>Aculeata</taxon>
        <taxon>Vespoidea</taxon>
        <taxon>Vespidae</taxon>
        <taxon>Eumeninae</taxon>
        <taxon>Odynerus</taxon>
    </lineage>
</organism>
<dbReference type="InterPro" id="IPR019362">
    <property type="entry name" value="MMADHC"/>
</dbReference>
<reference evidence="1" key="2">
    <citation type="journal article" date="2023" name="Commun. Biol.">
        <title>Intrasexual cuticular hydrocarbon dimorphism in a wasp sheds light on hydrocarbon biosynthesis genes in Hymenoptera.</title>
        <authorList>
            <person name="Moris V.C."/>
            <person name="Podsiadlowski L."/>
            <person name="Martin S."/>
            <person name="Oeyen J.P."/>
            <person name="Donath A."/>
            <person name="Petersen M."/>
            <person name="Wilbrandt J."/>
            <person name="Misof B."/>
            <person name="Liedtke D."/>
            <person name="Thamm M."/>
            <person name="Scheiner R."/>
            <person name="Schmitt T."/>
            <person name="Niehuis O."/>
        </authorList>
    </citation>
    <scope>NUCLEOTIDE SEQUENCE</scope>
    <source>
        <strain evidence="1">GBR_01_08_01A</strain>
    </source>
</reference>
<reference evidence="1" key="1">
    <citation type="submission" date="2021-08" db="EMBL/GenBank/DDBJ databases">
        <authorList>
            <person name="Misof B."/>
            <person name="Oliver O."/>
            <person name="Podsiadlowski L."/>
            <person name="Donath A."/>
            <person name="Peters R."/>
            <person name="Mayer C."/>
            <person name="Rust J."/>
            <person name="Gunkel S."/>
            <person name="Lesny P."/>
            <person name="Martin S."/>
            <person name="Oeyen J.P."/>
            <person name="Petersen M."/>
            <person name="Panagiotis P."/>
            <person name="Wilbrandt J."/>
            <person name="Tanja T."/>
        </authorList>
    </citation>
    <scope>NUCLEOTIDE SEQUENCE</scope>
    <source>
        <strain evidence="1">GBR_01_08_01A</strain>
        <tissue evidence="1">Thorax + abdomen</tissue>
    </source>
</reference>
<keyword evidence="2" id="KW-1185">Reference proteome</keyword>
<dbReference type="Proteomes" id="UP001258017">
    <property type="component" value="Unassembled WGS sequence"/>
</dbReference>
<dbReference type="PANTHER" id="PTHR13192">
    <property type="entry name" value="MY011 PROTEIN"/>
    <property type="match status" value="1"/>
</dbReference>
<accession>A0AAD9RBY0</accession>
<dbReference type="Pfam" id="PF10229">
    <property type="entry name" value="MMADHC"/>
    <property type="match status" value="1"/>
</dbReference>
<dbReference type="AlphaFoldDB" id="A0AAD9RBY0"/>
<protein>
    <submittedName>
        <fullName evidence="1">Uncharacterized protein</fullName>
    </submittedName>
</protein>
<name>A0AAD9RBY0_9HYME</name>
<comment type="caution">
    <text evidence="1">The sequence shown here is derived from an EMBL/GenBank/DDBJ whole genome shotgun (WGS) entry which is preliminary data.</text>
</comment>
<evidence type="ECO:0000313" key="2">
    <source>
        <dbReference type="Proteomes" id="UP001258017"/>
    </source>
</evidence>
<evidence type="ECO:0000313" key="1">
    <source>
        <dbReference type="EMBL" id="KAK2576913.1"/>
    </source>
</evidence>
<proteinExistence type="predicted"/>
<dbReference type="PANTHER" id="PTHR13192:SF3">
    <property type="entry name" value="COBALAMIN TRAFFICKING PROTEIN CBLD"/>
    <property type="match status" value="1"/>
</dbReference>
<gene>
    <name evidence="1" type="ORF">KPH14_005534</name>
</gene>
<dbReference type="GO" id="GO:0009235">
    <property type="term" value="P:cobalamin metabolic process"/>
    <property type="evidence" value="ECO:0007669"/>
    <property type="project" value="InterPro"/>
</dbReference>
<dbReference type="EMBL" id="JAIFRP010004405">
    <property type="protein sequence ID" value="KAK2576913.1"/>
    <property type="molecule type" value="Genomic_DNA"/>
</dbReference>
<dbReference type="GO" id="GO:0005739">
    <property type="term" value="C:mitochondrion"/>
    <property type="evidence" value="ECO:0007669"/>
    <property type="project" value="TreeGrafter"/>
</dbReference>
<sequence>MMFCVKNVGRRNNLKPLNVACQALYSRRSNDNSTTLYKIVNANGDSIDGKNNGEFETNPNWELLTPRGFRFYLPGSIGPGWLNASTTTHIKTEFITIADEDSLDSMREKNKNKKLRGKTYIKQPLLYCTAQECPLLLRKGIEELFPGCLDVSAAQLTIVTISQKSNIKALRWGKIAETEKLAKCFVLAASDICTRLKMIGYWADFINPFSGQPYFSSQKKNTLYTTDERFRCLGFKVKEKNNCKVITYDNSVTNFIGSLYTTAPASTEFLKEIMNNINEGF</sequence>